<dbReference type="AlphaFoldDB" id="A0A521G4I1"/>
<protein>
    <submittedName>
        <fullName evidence="1">Uncharacterized protein</fullName>
    </submittedName>
</protein>
<dbReference type="EMBL" id="NQJD01000002">
    <property type="protein sequence ID" value="TAA75934.1"/>
    <property type="molecule type" value="Genomic_DNA"/>
</dbReference>
<evidence type="ECO:0000313" key="1">
    <source>
        <dbReference type="EMBL" id="TAA75934.1"/>
    </source>
</evidence>
<sequence length="91" mass="10072">MEIQGFSVLLIMGNMLIDSFMTDLKIFGCGELAADLFRTPILAEKIIDNMPYFFGKSRFGLFLAALTRQLLCLLGPIAAFTAITLQFSIDS</sequence>
<comment type="caution">
    <text evidence="1">The sequence shown here is derived from an EMBL/GenBank/DDBJ whole genome shotgun (WGS) entry which is preliminary data.</text>
</comment>
<name>A0A521G4I1_9BACT</name>
<reference evidence="1" key="1">
    <citation type="submission" date="2017-07" db="EMBL/GenBank/DDBJ databases">
        <title>The cable genome - Insights into the physiology and evolution of filamentous bacteria capable of sulfide oxidation via long distance electron transfer.</title>
        <authorList>
            <person name="Thorup C."/>
            <person name="Bjerg J.T."/>
            <person name="Schreiber L."/>
            <person name="Nielsen L.P."/>
            <person name="Kjeldsen K.U."/>
            <person name="Boesen T."/>
            <person name="Boggild A."/>
            <person name="Meysman F."/>
            <person name="Geelhoed J."/>
            <person name="Schramm A."/>
        </authorList>
    </citation>
    <scope>NUCLEOTIDE SEQUENCE [LARGE SCALE GENOMIC DNA]</scope>
    <source>
        <strain evidence="1">GS</strain>
    </source>
</reference>
<keyword evidence="2" id="KW-1185">Reference proteome</keyword>
<dbReference type="Proteomes" id="UP000316238">
    <property type="component" value="Unassembled WGS sequence"/>
</dbReference>
<accession>A0A521G4I1</accession>
<organism evidence="1 2">
    <name type="scientific">Candidatus Electronema aureum</name>
    <dbReference type="NCBI Taxonomy" id="2005002"/>
    <lineage>
        <taxon>Bacteria</taxon>
        <taxon>Pseudomonadati</taxon>
        <taxon>Thermodesulfobacteriota</taxon>
        <taxon>Desulfobulbia</taxon>
        <taxon>Desulfobulbales</taxon>
        <taxon>Desulfobulbaceae</taxon>
        <taxon>Candidatus Electronema</taxon>
    </lineage>
</organism>
<evidence type="ECO:0000313" key="2">
    <source>
        <dbReference type="Proteomes" id="UP000316238"/>
    </source>
</evidence>
<proteinExistence type="predicted"/>
<gene>
    <name evidence="1" type="ORF">CDV28_10256</name>
</gene>